<keyword evidence="3 10" id="KW-0479">Metal-binding</keyword>
<dbReference type="GO" id="GO:0009117">
    <property type="term" value="P:nucleotide metabolic process"/>
    <property type="evidence" value="ECO:0007669"/>
    <property type="project" value="UniProtKB-KW"/>
</dbReference>
<dbReference type="GO" id="GO:0017111">
    <property type="term" value="F:ribonucleoside triphosphate phosphatase activity"/>
    <property type="evidence" value="ECO:0007669"/>
    <property type="project" value="InterPro"/>
</dbReference>
<evidence type="ECO:0000256" key="6">
    <source>
        <dbReference type="ARBA" id="ARBA00022842"/>
    </source>
</evidence>
<evidence type="ECO:0000256" key="9">
    <source>
        <dbReference type="ARBA" id="ARBA00052017"/>
    </source>
</evidence>
<dbReference type="KEGG" id="bih:BIP78_1514"/>
<dbReference type="NCBIfam" id="TIGR00042">
    <property type="entry name" value="RdgB/HAM1 family non-canonical purine NTP pyrophosphatase"/>
    <property type="match status" value="1"/>
</dbReference>
<comment type="catalytic activity">
    <reaction evidence="9 10">
        <text>XTP + H2O = XMP + diphosphate + H(+)</text>
        <dbReference type="Rhea" id="RHEA:28610"/>
        <dbReference type="ChEBI" id="CHEBI:15377"/>
        <dbReference type="ChEBI" id="CHEBI:15378"/>
        <dbReference type="ChEBI" id="CHEBI:33019"/>
        <dbReference type="ChEBI" id="CHEBI:57464"/>
        <dbReference type="ChEBI" id="CHEBI:61314"/>
        <dbReference type="EC" id="3.6.1.66"/>
    </reaction>
</comment>
<dbReference type="GO" id="GO:0000166">
    <property type="term" value="F:nucleotide binding"/>
    <property type="evidence" value="ECO:0007669"/>
    <property type="project" value="UniProtKB-KW"/>
</dbReference>
<keyword evidence="5 10" id="KW-0378">Hydrolase</keyword>
<comment type="function">
    <text evidence="10">Pyrophosphatase that catalyzes the hydrolysis of nucleoside triphosphates to their monophosphate derivatives, with a high preference for the non-canonical purine nucleotides XTP (xanthosine triphosphate), dITP (deoxyinosine triphosphate) and ITP. Seems to function as a house-cleaning enzyme that removes non-canonical purine nucleotides from the nucleotide pool, thus preventing their incorporation into DNA/RNA and avoiding chromosomal lesions.</text>
</comment>
<comment type="catalytic activity">
    <reaction evidence="8 10">
        <text>dITP + H2O = dIMP + diphosphate + H(+)</text>
        <dbReference type="Rhea" id="RHEA:28342"/>
        <dbReference type="ChEBI" id="CHEBI:15377"/>
        <dbReference type="ChEBI" id="CHEBI:15378"/>
        <dbReference type="ChEBI" id="CHEBI:33019"/>
        <dbReference type="ChEBI" id="CHEBI:61194"/>
        <dbReference type="ChEBI" id="CHEBI:61382"/>
        <dbReference type="EC" id="3.6.1.66"/>
    </reaction>
</comment>
<evidence type="ECO:0000256" key="2">
    <source>
        <dbReference type="ARBA" id="ARBA00011738"/>
    </source>
</evidence>
<dbReference type="InterPro" id="IPR002637">
    <property type="entry name" value="RdgB/HAM1"/>
</dbReference>
<keyword evidence="4 10" id="KW-0547">Nucleotide-binding</keyword>
<comment type="cofactor">
    <cofactor evidence="10">
        <name>Mg(2+)</name>
        <dbReference type="ChEBI" id="CHEBI:18420"/>
    </cofactor>
    <text evidence="10">Binds 1 Mg(2+) ion per subunit.</text>
</comment>
<comment type="subunit">
    <text evidence="2 10">Homodimer.</text>
</comment>
<protein>
    <recommendedName>
        <fullName evidence="10">dITP/XTP pyrophosphatase</fullName>
        <ecNumber evidence="10">3.6.1.66</ecNumber>
    </recommendedName>
    <alternativeName>
        <fullName evidence="10">Non-canonical purine NTP pyrophosphatase</fullName>
    </alternativeName>
    <alternativeName>
        <fullName evidence="10">Non-standard purine NTP pyrophosphatase</fullName>
    </alternativeName>
    <alternativeName>
        <fullName evidence="10">Nucleoside-triphosphate diphosphatase</fullName>
    </alternativeName>
    <alternativeName>
        <fullName evidence="10">Nucleoside-triphosphate pyrophosphatase</fullName>
        <shortName evidence="10">NTPase</shortName>
    </alternativeName>
</protein>
<evidence type="ECO:0000256" key="4">
    <source>
        <dbReference type="ARBA" id="ARBA00022741"/>
    </source>
</evidence>
<dbReference type="Proteomes" id="UP000287233">
    <property type="component" value="Chromosome"/>
</dbReference>
<dbReference type="GO" id="GO:0036220">
    <property type="term" value="F:ITP diphosphatase activity"/>
    <property type="evidence" value="ECO:0007669"/>
    <property type="project" value="UniProtKB-UniRule"/>
</dbReference>
<evidence type="ECO:0000256" key="11">
    <source>
        <dbReference type="RuleBase" id="RU003781"/>
    </source>
</evidence>
<evidence type="ECO:0000256" key="3">
    <source>
        <dbReference type="ARBA" id="ARBA00022723"/>
    </source>
</evidence>
<keyword evidence="7 10" id="KW-0546">Nucleotide metabolism</keyword>
<organism evidence="12 13">
    <name type="scientific">Bipolaricaulis sibiricus</name>
    <dbReference type="NCBI Taxonomy" id="2501609"/>
    <lineage>
        <taxon>Bacteria</taxon>
        <taxon>Candidatus Bipolaricaulota</taxon>
        <taxon>Candidatus Bipolaricaulia</taxon>
        <taxon>Candidatus Bipolaricaulales</taxon>
        <taxon>Candidatus Bipolaricaulaceae</taxon>
        <taxon>Candidatus Bipolaricaulis</taxon>
    </lineage>
</organism>
<feature type="binding site" evidence="10">
    <location>
        <begin position="178"/>
        <end position="179"/>
    </location>
    <ligand>
        <name>substrate</name>
    </ligand>
</feature>
<feature type="active site" description="Proton acceptor" evidence="10">
    <location>
        <position position="69"/>
    </location>
</feature>
<dbReference type="CDD" id="cd00515">
    <property type="entry name" value="HAM1"/>
    <property type="match status" value="1"/>
</dbReference>
<dbReference type="InterPro" id="IPR020922">
    <property type="entry name" value="dITP/XTP_pyrophosphatase"/>
</dbReference>
<reference evidence="13" key="1">
    <citation type="submission" date="2018-12" db="EMBL/GenBank/DDBJ databases">
        <title>Complete genome sequence of an uncultured bacterium of the candidate phylum Bipolaricaulota.</title>
        <authorList>
            <person name="Kadnikov V.V."/>
            <person name="Mardanov A.V."/>
            <person name="Beletsky A.V."/>
            <person name="Frank Y.A."/>
            <person name="Karnachuk O.V."/>
            <person name="Ravin N.V."/>
        </authorList>
    </citation>
    <scope>NUCLEOTIDE SEQUENCE [LARGE SCALE GENOMIC DNA]</scope>
</reference>
<comment type="catalytic activity">
    <reaction evidence="10">
        <text>ITP + H2O = IMP + diphosphate + H(+)</text>
        <dbReference type="Rhea" id="RHEA:29399"/>
        <dbReference type="ChEBI" id="CHEBI:15377"/>
        <dbReference type="ChEBI" id="CHEBI:15378"/>
        <dbReference type="ChEBI" id="CHEBI:33019"/>
        <dbReference type="ChEBI" id="CHEBI:58053"/>
        <dbReference type="ChEBI" id="CHEBI:61402"/>
        <dbReference type="EC" id="3.6.1.66"/>
    </reaction>
</comment>
<accession>A0A410FWJ4</accession>
<dbReference type="Pfam" id="PF01725">
    <property type="entry name" value="Ham1p_like"/>
    <property type="match status" value="1"/>
</dbReference>
<evidence type="ECO:0000256" key="5">
    <source>
        <dbReference type="ARBA" id="ARBA00022801"/>
    </source>
</evidence>
<feature type="binding site" evidence="10">
    <location>
        <position position="69"/>
    </location>
    <ligand>
        <name>Mg(2+)</name>
        <dbReference type="ChEBI" id="CHEBI:18420"/>
    </ligand>
</feature>
<proteinExistence type="inferred from homology"/>
<dbReference type="GO" id="GO:0046872">
    <property type="term" value="F:metal ion binding"/>
    <property type="evidence" value="ECO:0007669"/>
    <property type="project" value="UniProtKB-KW"/>
</dbReference>
<evidence type="ECO:0000313" key="13">
    <source>
        <dbReference type="Proteomes" id="UP000287233"/>
    </source>
</evidence>
<comment type="caution">
    <text evidence="10">Lacks conserved residue(s) required for the propagation of feature annotation.</text>
</comment>
<feature type="binding site" evidence="10">
    <location>
        <begin position="150"/>
        <end position="153"/>
    </location>
    <ligand>
        <name>substrate</name>
    </ligand>
</feature>
<comment type="similarity">
    <text evidence="1 10 11">Belongs to the HAM1 NTPase family.</text>
</comment>
<dbReference type="EMBL" id="CP034928">
    <property type="protein sequence ID" value="QAA77280.1"/>
    <property type="molecule type" value="Genomic_DNA"/>
</dbReference>
<dbReference type="GO" id="GO:0036222">
    <property type="term" value="F:XTP diphosphatase activity"/>
    <property type="evidence" value="ECO:0007669"/>
    <property type="project" value="UniProtKB-UniRule"/>
</dbReference>
<sequence length="206" mass="21579">MNVLIGTKNVGKIREVLAIMGQIPGVEWLTPAEVPVPDVPETGTTFLDNALLKVRAIAAATGRATLAEDSGLEVDALGGAPGVRSARYAGDPPDYDANNRKLLAALAGVTDRRARFRTVAALALPDGRCWTAEGVLEGTIADAPRGTGGFGYDPLFVPRGETRTLAELAPEEKNALSHRRRALEGLRPLLAQLAAQSSPSGSDLCS</sequence>
<dbReference type="GO" id="GO:0035870">
    <property type="term" value="F:dITP diphosphatase activity"/>
    <property type="evidence" value="ECO:0007669"/>
    <property type="project" value="UniProtKB-UniRule"/>
</dbReference>
<name>A0A410FWJ4_BIPS1</name>
<dbReference type="FunFam" id="3.90.950.10:FF:000001">
    <property type="entry name" value="dITP/XTP pyrophosphatase"/>
    <property type="match status" value="1"/>
</dbReference>
<evidence type="ECO:0000256" key="8">
    <source>
        <dbReference type="ARBA" id="ARBA00051875"/>
    </source>
</evidence>
<feature type="binding site" evidence="10">
    <location>
        <position position="70"/>
    </location>
    <ligand>
        <name>substrate</name>
    </ligand>
</feature>
<evidence type="ECO:0000256" key="10">
    <source>
        <dbReference type="HAMAP-Rule" id="MF_01405"/>
    </source>
</evidence>
<dbReference type="AlphaFoldDB" id="A0A410FWJ4"/>
<feature type="binding site" evidence="10">
    <location>
        <begin position="7"/>
        <end position="12"/>
    </location>
    <ligand>
        <name>substrate</name>
    </ligand>
</feature>
<evidence type="ECO:0000256" key="1">
    <source>
        <dbReference type="ARBA" id="ARBA00008023"/>
    </source>
</evidence>
<dbReference type="PANTHER" id="PTHR11067:SF9">
    <property type="entry name" value="INOSINE TRIPHOSPHATE PYROPHOSPHATASE"/>
    <property type="match status" value="1"/>
</dbReference>
<dbReference type="EC" id="3.6.1.66" evidence="10"/>
<keyword evidence="6 10" id="KW-0460">Magnesium</keyword>
<dbReference type="SUPFAM" id="SSF52972">
    <property type="entry name" value="ITPase-like"/>
    <property type="match status" value="1"/>
</dbReference>
<dbReference type="HAMAP" id="MF_01405">
    <property type="entry name" value="Non_canon_purine_NTPase"/>
    <property type="match status" value="1"/>
</dbReference>
<gene>
    <name evidence="12" type="ORF">BIP78_1514</name>
</gene>
<evidence type="ECO:0000256" key="7">
    <source>
        <dbReference type="ARBA" id="ARBA00023080"/>
    </source>
</evidence>
<dbReference type="PANTHER" id="PTHR11067">
    <property type="entry name" value="INOSINE TRIPHOSPHATE PYROPHOSPHATASE/HAM1 PROTEIN"/>
    <property type="match status" value="1"/>
</dbReference>
<dbReference type="Gene3D" id="3.90.950.10">
    <property type="match status" value="1"/>
</dbReference>
<evidence type="ECO:0000313" key="12">
    <source>
        <dbReference type="EMBL" id="QAA77280.1"/>
    </source>
</evidence>
<dbReference type="GO" id="GO:0005829">
    <property type="term" value="C:cytosol"/>
    <property type="evidence" value="ECO:0007669"/>
    <property type="project" value="TreeGrafter"/>
</dbReference>
<dbReference type="InterPro" id="IPR029001">
    <property type="entry name" value="ITPase-like_fam"/>
</dbReference>
<feature type="binding site" evidence="10">
    <location>
        <position position="173"/>
    </location>
    <ligand>
        <name>substrate</name>
    </ligand>
</feature>
<dbReference type="GO" id="GO:0009146">
    <property type="term" value="P:purine nucleoside triphosphate catabolic process"/>
    <property type="evidence" value="ECO:0007669"/>
    <property type="project" value="UniProtKB-UniRule"/>
</dbReference>